<feature type="repeat" description="ANK" evidence="3">
    <location>
        <begin position="27"/>
        <end position="59"/>
    </location>
</feature>
<dbReference type="PANTHER" id="PTHR24124:SF8">
    <property type="entry name" value="OCA DOMAIN-CONTAINING PROTEIN"/>
    <property type="match status" value="1"/>
</dbReference>
<dbReference type="AlphaFoldDB" id="A0A8H6JCH3"/>
<dbReference type="InterPro" id="IPR036770">
    <property type="entry name" value="Ankyrin_rpt-contain_sf"/>
</dbReference>
<name>A0A8H6JCH3_9PEZI</name>
<keyword evidence="2 3" id="KW-0040">ANK repeat</keyword>
<dbReference type="EMBL" id="WIGO01000510">
    <property type="protein sequence ID" value="KAF6810131.1"/>
    <property type="molecule type" value="Genomic_DNA"/>
</dbReference>
<dbReference type="SUPFAM" id="SSF48403">
    <property type="entry name" value="Ankyrin repeat"/>
    <property type="match status" value="1"/>
</dbReference>
<evidence type="ECO:0000256" key="1">
    <source>
        <dbReference type="ARBA" id="ARBA00022737"/>
    </source>
</evidence>
<dbReference type="Pfam" id="PF00023">
    <property type="entry name" value="Ank"/>
    <property type="match status" value="2"/>
</dbReference>
<organism evidence="4 5">
    <name type="scientific">Colletotrichum plurivorum</name>
    <dbReference type="NCBI Taxonomy" id="2175906"/>
    <lineage>
        <taxon>Eukaryota</taxon>
        <taxon>Fungi</taxon>
        <taxon>Dikarya</taxon>
        <taxon>Ascomycota</taxon>
        <taxon>Pezizomycotina</taxon>
        <taxon>Sordariomycetes</taxon>
        <taxon>Hypocreomycetidae</taxon>
        <taxon>Glomerellales</taxon>
        <taxon>Glomerellaceae</taxon>
        <taxon>Colletotrichum</taxon>
        <taxon>Colletotrichum orchidearum species complex</taxon>
    </lineage>
</organism>
<dbReference type="InterPro" id="IPR002110">
    <property type="entry name" value="Ankyrin_rpt"/>
</dbReference>
<keyword evidence="1" id="KW-0677">Repeat</keyword>
<evidence type="ECO:0000313" key="4">
    <source>
        <dbReference type="EMBL" id="KAF6810131.1"/>
    </source>
</evidence>
<dbReference type="Proteomes" id="UP000654918">
    <property type="component" value="Unassembled WGS sequence"/>
</dbReference>
<evidence type="ECO:0000313" key="5">
    <source>
        <dbReference type="Proteomes" id="UP000654918"/>
    </source>
</evidence>
<keyword evidence="4" id="KW-0418">Kinase</keyword>
<reference evidence="4" key="1">
    <citation type="journal article" date="2020" name="Phytopathology">
        <title>Genome Sequence Resources of Colletotrichum truncatum, C. plurivorum, C. musicola, and C. sojae: Four Species Pathogenic to Soybean (Glycine max).</title>
        <authorList>
            <person name="Rogerio F."/>
            <person name="Boufleur T.R."/>
            <person name="Ciampi-Guillardi M."/>
            <person name="Sukno S.A."/>
            <person name="Thon M.R."/>
            <person name="Massola Junior N.S."/>
            <person name="Baroncelli R."/>
        </authorList>
    </citation>
    <scope>NUCLEOTIDE SEQUENCE</scope>
    <source>
        <strain evidence="4">LFN00145</strain>
    </source>
</reference>
<feature type="non-terminal residue" evidence="4">
    <location>
        <position position="1"/>
    </location>
</feature>
<keyword evidence="4" id="KW-0808">Transferase</keyword>
<proteinExistence type="predicted"/>
<protein>
    <submittedName>
        <fullName evidence="4">Ankyrin repeat and protein kinase domain-containing protein</fullName>
    </submittedName>
</protein>
<feature type="repeat" description="ANK" evidence="3">
    <location>
        <begin position="128"/>
        <end position="160"/>
    </location>
</feature>
<dbReference type="Gene3D" id="1.25.40.20">
    <property type="entry name" value="Ankyrin repeat-containing domain"/>
    <property type="match status" value="1"/>
</dbReference>
<dbReference type="GO" id="GO:0010468">
    <property type="term" value="P:regulation of gene expression"/>
    <property type="evidence" value="ECO:0007669"/>
    <property type="project" value="TreeGrafter"/>
</dbReference>
<gene>
    <name evidence="4" type="ORF">CPLU01_15375</name>
</gene>
<evidence type="ECO:0000256" key="2">
    <source>
        <dbReference type="ARBA" id="ARBA00023043"/>
    </source>
</evidence>
<dbReference type="SMART" id="SM00248">
    <property type="entry name" value="ANK"/>
    <property type="match status" value="3"/>
</dbReference>
<dbReference type="PROSITE" id="PS50297">
    <property type="entry name" value="ANK_REP_REGION"/>
    <property type="match status" value="2"/>
</dbReference>
<comment type="caution">
    <text evidence="4">The sequence shown here is derived from an EMBL/GenBank/DDBJ whole genome shotgun (WGS) entry which is preliminary data.</text>
</comment>
<dbReference type="PANTHER" id="PTHR24124">
    <property type="entry name" value="ANKYRIN REPEAT FAMILY A"/>
    <property type="match status" value="1"/>
</dbReference>
<dbReference type="PROSITE" id="PS50088">
    <property type="entry name" value="ANK_REPEAT"/>
    <property type="match status" value="2"/>
</dbReference>
<dbReference type="GO" id="GO:0016301">
    <property type="term" value="F:kinase activity"/>
    <property type="evidence" value="ECO:0007669"/>
    <property type="project" value="UniProtKB-KW"/>
</dbReference>
<accession>A0A8H6JCH3</accession>
<evidence type="ECO:0000256" key="3">
    <source>
        <dbReference type="PROSITE-ProRule" id="PRU00023"/>
    </source>
</evidence>
<sequence>LYLYVGLIDWLWRLRWFYPIRNAQDKGGLTPLHLAVFHQQHRTIQDLCSMGADKEVVDRSIRTPLALGHYREYMDAIFTLVKAGADIDSRVLFTAAQCYKPKNLKRLTDPLALSGRSWPVDMGFEGLKGGTLLHIAVASLNLDAVKMFMEMGADPRSKNDRGQTPVDLLPKVGVLSPQINEALKQNQGDEETDSS</sequence>
<dbReference type="GO" id="GO:0005634">
    <property type="term" value="C:nucleus"/>
    <property type="evidence" value="ECO:0007669"/>
    <property type="project" value="TreeGrafter"/>
</dbReference>
<keyword evidence="5" id="KW-1185">Reference proteome</keyword>